<dbReference type="Proteomes" id="UP000578352">
    <property type="component" value="Unassembled WGS sequence"/>
</dbReference>
<dbReference type="EMBL" id="JACCFL010000001">
    <property type="protein sequence ID" value="NYJ23497.1"/>
    <property type="molecule type" value="Genomic_DNA"/>
</dbReference>
<dbReference type="InterPro" id="IPR009351">
    <property type="entry name" value="AlkZ-like"/>
</dbReference>
<sequence>MVEQLSPALARRIALAAQGFGRPRPAVVGTRQLNALVDRINLLQIDSVNVFERSHYLPAFARLGAYDRALLDRLTFDARGPHTEYWAHEAAFIRKEDWSLFGWRMRRYRERYATGNAWFAAHETTLSWLRSELAAKGPLAASEIEHDANRRSGPWWGWSEVKRALERMFLFGEVAIAGRTRFQRRYGLVEDVLPASVLDRTVDDADAIRELMRRSVAAHGIGTLRDFADYYRLKGPAVAVAMEELAEAGEVVPVEVKGWTGAGDRPVKAWLHRDARRPRSIEAAALLSPFDPVVWFRDRALRMFGFHYRIEIYTPAPQRVYGYYSLPILLDDELVGRIDLKSDRQNGVLRVQSAWTEDGDGGRVAERLVPLLGETSAWQGLGGVEVAEGARGDLAPMLAAELAVAAPTAG</sequence>
<organism evidence="1 2">
    <name type="scientific">Leifsonia shinshuensis</name>
    <dbReference type="NCBI Taxonomy" id="150026"/>
    <lineage>
        <taxon>Bacteria</taxon>
        <taxon>Bacillati</taxon>
        <taxon>Actinomycetota</taxon>
        <taxon>Actinomycetes</taxon>
        <taxon>Micrococcales</taxon>
        <taxon>Microbacteriaceae</taxon>
        <taxon>Leifsonia</taxon>
    </lineage>
</organism>
<dbReference type="Pfam" id="PF06224">
    <property type="entry name" value="AlkZ-like"/>
    <property type="match status" value="1"/>
</dbReference>
<evidence type="ECO:0008006" key="3">
    <source>
        <dbReference type="Google" id="ProtNLM"/>
    </source>
</evidence>
<evidence type="ECO:0000313" key="1">
    <source>
        <dbReference type="EMBL" id="NYJ23497.1"/>
    </source>
</evidence>
<dbReference type="RefSeq" id="WP_179605414.1">
    <property type="nucleotide sequence ID" value="NZ_BAABEH010000001.1"/>
</dbReference>
<name>A0A853CS40_9MICO</name>
<protein>
    <recommendedName>
        <fullName evidence="3">Winged helix-turn-helix domain-containing protein</fullName>
    </recommendedName>
</protein>
<dbReference type="PANTHER" id="PTHR30528:SF0">
    <property type="entry name" value="CYTOPLASMIC PROTEIN"/>
    <property type="match status" value="1"/>
</dbReference>
<evidence type="ECO:0000313" key="2">
    <source>
        <dbReference type="Proteomes" id="UP000578352"/>
    </source>
</evidence>
<reference evidence="1 2" key="1">
    <citation type="submission" date="2020-07" db="EMBL/GenBank/DDBJ databases">
        <title>Sequencing the genomes of 1000 actinobacteria strains.</title>
        <authorList>
            <person name="Klenk H.-P."/>
        </authorList>
    </citation>
    <scope>NUCLEOTIDE SEQUENCE [LARGE SCALE GENOMIC DNA]</scope>
    <source>
        <strain evidence="1 2">DSM 15165</strain>
    </source>
</reference>
<dbReference type="AlphaFoldDB" id="A0A853CS40"/>
<accession>A0A853CS40</accession>
<comment type="caution">
    <text evidence="1">The sequence shown here is derived from an EMBL/GenBank/DDBJ whole genome shotgun (WGS) entry which is preliminary data.</text>
</comment>
<gene>
    <name evidence="1" type="ORF">HNR13_001784</name>
</gene>
<proteinExistence type="predicted"/>
<dbReference type="PANTHER" id="PTHR30528">
    <property type="entry name" value="CYTOPLASMIC PROTEIN"/>
    <property type="match status" value="1"/>
</dbReference>